<dbReference type="AlphaFoldDB" id="A0A1L3MLR3"/>
<name>A0A1L3MLR3_9BACI</name>
<organism evidence="1 2">
    <name type="scientific">Bacillus weihaiensis</name>
    <dbReference type="NCBI Taxonomy" id="1547283"/>
    <lineage>
        <taxon>Bacteria</taxon>
        <taxon>Bacillati</taxon>
        <taxon>Bacillota</taxon>
        <taxon>Bacilli</taxon>
        <taxon>Bacillales</taxon>
        <taxon>Bacillaceae</taxon>
        <taxon>Bacillus</taxon>
    </lineage>
</organism>
<dbReference type="OrthoDB" id="2543069at2"/>
<gene>
    <name evidence="1" type="ORF">A9C19_00120</name>
</gene>
<keyword evidence="2" id="KW-1185">Reference proteome</keyword>
<accession>A0A1L3MLR3</accession>
<reference evidence="1 2" key="1">
    <citation type="journal article" date="2016" name="Sci. Rep.">
        <title>Complete genome sequence and transcriptomic analysis of a novel marine strain Bacillus weihaiensis reveals the mechanism of brown algae degradation.</title>
        <authorList>
            <person name="Zhu Y."/>
            <person name="Chen P."/>
            <person name="Bao Y."/>
            <person name="Men Y."/>
            <person name="Zeng Y."/>
            <person name="Yang J."/>
            <person name="Sun J."/>
            <person name="Sun Y."/>
        </authorList>
    </citation>
    <scope>NUCLEOTIDE SEQUENCE [LARGE SCALE GENOMIC DNA]</scope>
    <source>
        <strain evidence="1 2">Alg07</strain>
    </source>
</reference>
<dbReference type="Proteomes" id="UP000181936">
    <property type="component" value="Chromosome"/>
</dbReference>
<dbReference type="EMBL" id="CP016020">
    <property type="protein sequence ID" value="APH03283.1"/>
    <property type="molecule type" value="Genomic_DNA"/>
</dbReference>
<proteinExistence type="predicted"/>
<protein>
    <submittedName>
        <fullName evidence="1">Uncharacterized protein</fullName>
    </submittedName>
</protein>
<sequence>MNYKERLMPFLASNDYFIHEFISQSLHDFPDIHFTKALLKEIKKDPIKESIHLMYLNVENADEEVVFYLAEGANHSNPSIAELYQQLIPRLSPDVAMAHMPLIKPFLSEDTWMFYERLMQGNEDELWPLFFDLLASVHENEDLYVTVKQLAATLVRNGWVSEEIIELIFHENEKQEWFDYNGMIAIYMMKLMGLNHYSERLATLLTHEGEDMLLDEVSATLISFQSSNVVEAVAPYLIEDIPNIYAISILENLKQKESVEVLSEAYKKVQSPQAMELLIEALAHQLDPDAEPVIHDYLKSDPTYSLVDVPLIAYAYYQIIGVRHPMLGEWREDLHSRG</sequence>
<evidence type="ECO:0000313" key="2">
    <source>
        <dbReference type="Proteomes" id="UP000181936"/>
    </source>
</evidence>
<dbReference type="RefSeq" id="WP_072578067.1">
    <property type="nucleotide sequence ID" value="NZ_CP016020.1"/>
</dbReference>
<dbReference type="STRING" id="1547283.A9C19_00120"/>
<dbReference type="KEGG" id="bwh:A9C19_00120"/>
<evidence type="ECO:0000313" key="1">
    <source>
        <dbReference type="EMBL" id="APH03283.1"/>
    </source>
</evidence>